<accession>A0A9P0MNW5</accession>
<sequence length="125" mass="14327">MDYILAEDWLHEDTDEGEVTDGGGSLTSQVSPPSWHRAGWSWKLSTLEKHAHFEGDRRRGSLDPNSQLCYDKIQRRNELGHPVKALSDYDSSRELAGEWIYHSTRGGVTFESKVYELLPPRRIGR</sequence>
<evidence type="ECO:0000313" key="2">
    <source>
        <dbReference type="Proteomes" id="UP001152798"/>
    </source>
</evidence>
<dbReference type="AlphaFoldDB" id="A0A9P0MNW5"/>
<name>A0A9P0MNW5_NEZVI</name>
<dbReference type="Proteomes" id="UP001152798">
    <property type="component" value="Chromosome 4"/>
</dbReference>
<dbReference type="EMBL" id="OV725080">
    <property type="protein sequence ID" value="CAH1399549.1"/>
    <property type="molecule type" value="Genomic_DNA"/>
</dbReference>
<evidence type="ECO:0000313" key="1">
    <source>
        <dbReference type="EMBL" id="CAH1399549.1"/>
    </source>
</evidence>
<reference evidence="1" key="1">
    <citation type="submission" date="2022-01" db="EMBL/GenBank/DDBJ databases">
        <authorList>
            <person name="King R."/>
        </authorList>
    </citation>
    <scope>NUCLEOTIDE SEQUENCE</scope>
</reference>
<organism evidence="1 2">
    <name type="scientific">Nezara viridula</name>
    <name type="common">Southern green stink bug</name>
    <name type="synonym">Cimex viridulus</name>
    <dbReference type="NCBI Taxonomy" id="85310"/>
    <lineage>
        <taxon>Eukaryota</taxon>
        <taxon>Metazoa</taxon>
        <taxon>Ecdysozoa</taxon>
        <taxon>Arthropoda</taxon>
        <taxon>Hexapoda</taxon>
        <taxon>Insecta</taxon>
        <taxon>Pterygota</taxon>
        <taxon>Neoptera</taxon>
        <taxon>Paraneoptera</taxon>
        <taxon>Hemiptera</taxon>
        <taxon>Heteroptera</taxon>
        <taxon>Panheteroptera</taxon>
        <taxon>Pentatomomorpha</taxon>
        <taxon>Pentatomoidea</taxon>
        <taxon>Pentatomidae</taxon>
        <taxon>Pentatominae</taxon>
        <taxon>Nezara</taxon>
    </lineage>
</organism>
<protein>
    <submittedName>
        <fullName evidence="1">Uncharacterized protein</fullName>
    </submittedName>
</protein>
<keyword evidence="2" id="KW-1185">Reference proteome</keyword>
<gene>
    <name evidence="1" type="ORF">NEZAVI_LOCUS8980</name>
</gene>
<proteinExistence type="predicted"/>